<keyword evidence="10" id="KW-1185">Reference proteome</keyword>
<feature type="compositionally biased region" description="Basic and acidic residues" evidence="7">
    <location>
        <begin position="115"/>
        <end position="125"/>
    </location>
</feature>
<evidence type="ECO:0000313" key="9">
    <source>
        <dbReference type="EMBL" id="KAJ4960340.1"/>
    </source>
</evidence>
<feature type="compositionally biased region" description="Polar residues" evidence="7">
    <location>
        <begin position="138"/>
        <end position="149"/>
    </location>
</feature>
<keyword evidence="3" id="KW-0805">Transcription regulation</keyword>
<dbReference type="Gene3D" id="2.40.330.10">
    <property type="entry name" value="DNA-binding pseudobarrel domain"/>
    <property type="match status" value="1"/>
</dbReference>
<dbReference type="Proteomes" id="UP001141806">
    <property type="component" value="Unassembled WGS sequence"/>
</dbReference>
<protein>
    <recommendedName>
        <fullName evidence="8">TF-B3 domain-containing protein</fullName>
    </recommendedName>
</protein>
<dbReference type="GO" id="GO:0005634">
    <property type="term" value="C:nucleus"/>
    <property type="evidence" value="ECO:0007669"/>
    <property type="project" value="UniProtKB-SubCell"/>
</dbReference>
<evidence type="ECO:0000313" key="10">
    <source>
        <dbReference type="Proteomes" id="UP001141806"/>
    </source>
</evidence>
<keyword evidence="5" id="KW-0804">Transcription</keyword>
<dbReference type="SMART" id="SM01019">
    <property type="entry name" value="B3"/>
    <property type="match status" value="1"/>
</dbReference>
<evidence type="ECO:0000256" key="6">
    <source>
        <dbReference type="ARBA" id="ARBA00023242"/>
    </source>
</evidence>
<dbReference type="PROSITE" id="PS50863">
    <property type="entry name" value="B3"/>
    <property type="match status" value="1"/>
</dbReference>
<evidence type="ECO:0000256" key="4">
    <source>
        <dbReference type="ARBA" id="ARBA00023125"/>
    </source>
</evidence>
<evidence type="ECO:0000256" key="7">
    <source>
        <dbReference type="SAM" id="MobiDB-lite"/>
    </source>
</evidence>
<name>A0A9Q0H923_9MAGN</name>
<dbReference type="PANTHER" id="PTHR31674:SF62">
    <property type="entry name" value="B3 DOMAIN-CONTAINING PROTEIN REM14-RELATED"/>
    <property type="match status" value="1"/>
</dbReference>
<dbReference type="CDD" id="cd10017">
    <property type="entry name" value="B3_DNA"/>
    <property type="match status" value="1"/>
</dbReference>
<evidence type="ECO:0000259" key="8">
    <source>
        <dbReference type="PROSITE" id="PS50863"/>
    </source>
</evidence>
<dbReference type="SUPFAM" id="SSF101936">
    <property type="entry name" value="DNA-binding pseudobarrel domain"/>
    <property type="match status" value="1"/>
</dbReference>
<reference evidence="9" key="1">
    <citation type="journal article" date="2023" name="Plant J.">
        <title>The genome of the king protea, Protea cynaroides.</title>
        <authorList>
            <person name="Chang J."/>
            <person name="Duong T.A."/>
            <person name="Schoeman C."/>
            <person name="Ma X."/>
            <person name="Roodt D."/>
            <person name="Barker N."/>
            <person name="Li Z."/>
            <person name="Van de Peer Y."/>
            <person name="Mizrachi E."/>
        </authorList>
    </citation>
    <scope>NUCLEOTIDE SEQUENCE</scope>
    <source>
        <tissue evidence="9">Young leaves</tissue>
    </source>
</reference>
<gene>
    <name evidence="9" type="ORF">NE237_020250</name>
</gene>
<dbReference type="OrthoDB" id="1109907at2759"/>
<keyword evidence="4" id="KW-0238">DNA-binding</keyword>
<dbReference type="InterPro" id="IPR003340">
    <property type="entry name" value="B3_DNA-bd"/>
</dbReference>
<evidence type="ECO:0000256" key="1">
    <source>
        <dbReference type="ARBA" id="ARBA00004123"/>
    </source>
</evidence>
<feature type="region of interest" description="Disordered" evidence="7">
    <location>
        <begin position="106"/>
        <end position="173"/>
    </location>
</feature>
<evidence type="ECO:0000256" key="5">
    <source>
        <dbReference type="ARBA" id="ARBA00023163"/>
    </source>
</evidence>
<dbReference type="AlphaFoldDB" id="A0A9Q0H923"/>
<dbReference type="InterPro" id="IPR039218">
    <property type="entry name" value="REM_fam"/>
</dbReference>
<accession>A0A9Q0H923</accession>
<evidence type="ECO:0000256" key="3">
    <source>
        <dbReference type="ARBA" id="ARBA00023015"/>
    </source>
</evidence>
<dbReference type="PANTHER" id="PTHR31674">
    <property type="entry name" value="B3 DOMAIN-CONTAINING PROTEIN REM-LIKE 3-RELATED"/>
    <property type="match status" value="1"/>
</dbReference>
<dbReference type="GO" id="GO:0003677">
    <property type="term" value="F:DNA binding"/>
    <property type="evidence" value="ECO:0007669"/>
    <property type="project" value="UniProtKB-KW"/>
</dbReference>
<keyword evidence="2" id="KW-0677">Repeat</keyword>
<evidence type="ECO:0000256" key="2">
    <source>
        <dbReference type="ARBA" id="ARBA00022737"/>
    </source>
</evidence>
<comment type="caution">
    <text evidence="9">The sequence shown here is derived from an EMBL/GenBank/DDBJ whole genome shotgun (WGS) entry which is preliminary data.</text>
</comment>
<dbReference type="EMBL" id="JAMYWD010000009">
    <property type="protein sequence ID" value="KAJ4960340.1"/>
    <property type="molecule type" value="Genomic_DNA"/>
</dbReference>
<proteinExistence type="predicted"/>
<dbReference type="InterPro" id="IPR015300">
    <property type="entry name" value="DNA-bd_pseudobarrel_sf"/>
</dbReference>
<feature type="domain" description="TF-B3" evidence="8">
    <location>
        <begin position="44"/>
        <end position="92"/>
    </location>
</feature>
<comment type="subcellular location">
    <subcellularLocation>
        <location evidence="1">Nucleus</location>
    </subcellularLocation>
</comment>
<keyword evidence="6" id="KW-0539">Nucleus</keyword>
<organism evidence="9 10">
    <name type="scientific">Protea cynaroides</name>
    <dbReference type="NCBI Taxonomy" id="273540"/>
    <lineage>
        <taxon>Eukaryota</taxon>
        <taxon>Viridiplantae</taxon>
        <taxon>Streptophyta</taxon>
        <taxon>Embryophyta</taxon>
        <taxon>Tracheophyta</taxon>
        <taxon>Spermatophyta</taxon>
        <taxon>Magnoliopsida</taxon>
        <taxon>Proteales</taxon>
        <taxon>Proteaceae</taxon>
        <taxon>Protea</taxon>
    </lineage>
</organism>
<sequence>MVNEGISDCKKPQFFKPFLPDSYQQLEIPKTFIKHIDREMCKDKYWVVKLKDFCFEEGWSDFVQDHNLCLEDLVVFNHEGGLVFDVMVFGHSACEKNKYPAIENKGEEDEMEVQDDSRGKEKEIKGSIPMSRDALYSNRKNASSHSNRQIVAKSQDPSEDSMRQFAIKNPLMT</sequence>